<comment type="catalytic activity">
    <reaction evidence="4">
        <text>holo-[ACP] + malonyl-CoA = malonyl-[ACP] + CoA</text>
        <dbReference type="Rhea" id="RHEA:41792"/>
        <dbReference type="Rhea" id="RHEA-COMP:9623"/>
        <dbReference type="Rhea" id="RHEA-COMP:9685"/>
        <dbReference type="ChEBI" id="CHEBI:57287"/>
        <dbReference type="ChEBI" id="CHEBI:57384"/>
        <dbReference type="ChEBI" id="CHEBI:64479"/>
        <dbReference type="ChEBI" id="CHEBI:78449"/>
        <dbReference type="EC" id="2.3.1.39"/>
    </reaction>
</comment>
<keyword evidence="2" id="KW-0808">Transferase</keyword>
<evidence type="ECO:0000313" key="7">
    <source>
        <dbReference type="Proteomes" id="UP000837801"/>
    </source>
</evidence>
<evidence type="ECO:0000256" key="2">
    <source>
        <dbReference type="ARBA" id="ARBA00022679"/>
    </source>
</evidence>
<dbReference type="PANTHER" id="PTHR42681:SF1">
    <property type="entry name" value="MALONYL-COA-ACYL CARRIER PROTEIN TRANSACYLASE, MITOCHONDRIAL"/>
    <property type="match status" value="1"/>
</dbReference>
<dbReference type="InterPro" id="IPR016036">
    <property type="entry name" value="Malonyl_transacylase_ACP-bd"/>
</dbReference>
<reference evidence="6" key="1">
    <citation type="submission" date="2022-03" db="EMBL/GenBank/DDBJ databases">
        <authorList>
            <person name="Legras J.-L."/>
            <person name="Devillers H."/>
            <person name="Grondin C."/>
        </authorList>
    </citation>
    <scope>NUCLEOTIDE SEQUENCE</scope>
    <source>
        <strain evidence="6">CLIB 1423</strain>
    </source>
</reference>
<dbReference type="Gene3D" id="3.40.366.10">
    <property type="entry name" value="Malonyl-Coenzyme A Acyl Carrier Protein, domain 2"/>
    <property type="match status" value="1"/>
</dbReference>
<evidence type="ECO:0000313" key="6">
    <source>
        <dbReference type="EMBL" id="CAH2353870.1"/>
    </source>
</evidence>
<comment type="caution">
    <text evidence="6">The sequence shown here is derived from an EMBL/GenBank/DDBJ whole genome shotgun (WGS) entry which is preliminary data.</text>
</comment>
<evidence type="ECO:0000259" key="5">
    <source>
        <dbReference type="SMART" id="SM00827"/>
    </source>
</evidence>
<dbReference type="EMBL" id="CAKXYY010000013">
    <property type="protein sequence ID" value="CAH2353870.1"/>
    <property type="molecule type" value="Genomic_DNA"/>
</dbReference>
<protein>
    <recommendedName>
        <fullName evidence="1">[acyl-carrier-protein] S-malonyltransferase</fullName>
        <ecNumber evidence="1">2.3.1.39</ecNumber>
    </recommendedName>
</protein>
<dbReference type="GO" id="GO:0004314">
    <property type="term" value="F:[acyl-carrier-protein] S-malonyltransferase activity"/>
    <property type="evidence" value="ECO:0007669"/>
    <property type="project" value="UniProtKB-EC"/>
</dbReference>
<dbReference type="Proteomes" id="UP000837801">
    <property type="component" value="Unassembled WGS sequence"/>
</dbReference>
<dbReference type="PANTHER" id="PTHR42681">
    <property type="entry name" value="MALONYL-COA-ACYL CARRIER PROTEIN TRANSACYLASE, MITOCHONDRIAL"/>
    <property type="match status" value="1"/>
</dbReference>
<dbReference type="InterPro" id="IPR014043">
    <property type="entry name" value="Acyl_transferase_dom"/>
</dbReference>
<evidence type="ECO:0000256" key="1">
    <source>
        <dbReference type="ARBA" id="ARBA00013258"/>
    </source>
</evidence>
<evidence type="ECO:0000256" key="3">
    <source>
        <dbReference type="ARBA" id="ARBA00023315"/>
    </source>
</evidence>
<name>A0A9P0QT29_9ASCO</name>
<dbReference type="OrthoDB" id="541883at2759"/>
<dbReference type="InterPro" id="IPR001227">
    <property type="entry name" value="Ac_transferase_dom_sf"/>
</dbReference>
<accession>A0A9P0QT29</accession>
<dbReference type="GO" id="GO:0005739">
    <property type="term" value="C:mitochondrion"/>
    <property type="evidence" value="ECO:0007669"/>
    <property type="project" value="TreeGrafter"/>
</dbReference>
<dbReference type="Gene3D" id="3.30.70.250">
    <property type="entry name" value="Malonyl-CoA ACP transacylase, ACP-binding"/>
    <property type="match status" value="1"/>
</dbReference>
<gene>
    <name evidence="6" type="ORF">CLIB1423_13S00650</name>
</gene>
<keyword evidence="3" id="KW-0012">Acyltransferase</keyword>
<dbReference type="GO" id="GO:0006633">
    <property type="term" value="P:fatty acid biosynthetic process"/>
    <property type="evidence" value="ECO:0007669"/>
    <property type="project" value="TreeGrafter"/>
</dbReference>
<dbReference type="AlphaFoldDB" id="A0A9P0QT29"/>
<dbReference type="SUPFAM" id="SSF55048">
    <property type="entry name" value="Probable ACP-binding domain of malonyl-CoA ACP transacylase"/>
    <property type="match status" value="1"/>
</dbReference>
<dbReference type="EC" id="2.3.1.39" evidence="1"/>
<dbReference type="InterPro" id="IPR050858">
    <property type="entry name" value="Mal-CoA-ACP_Trans/PKS_FabD"/>
</dbReference>
<dbReference type="SUPFAM" id="SSF52151">
    <property type="entry name" value="FabD/lysophospholipase-like"/>
    <property type="match status" value="1"/>
</dbReference>
<sequence length="332" mass="36536">MVSARPFAITFPGQGIKKPGLLSPYRQLKSTLIKDELDVVSDVMGPEFTETLLESEKVAEEGWIKKTSNAQPAVLATSYIINQIMKKQFNVDLVSHPGAKYILGHSLGEYSAHLVNGSFSFPLALRLVSERATIMEQLVQQRGSKFSMKAVLFDATRFDELVEEFAEQGILANVNASNQLVISGEESEIIEIINANKSKIKRALPLYVNVPFHSKILDGVEPKLREFLTERMDTESFTGQLPVVSNLTGLPSKGEESLSNTLAANSKPVQWVKSMQFLASDGVADVINVGPGSVVSGLNSRYNVKNHNLETLQQMETLANYLEKKCGSEENS</sequence>
<keyword evidence="7" id="KW-1185">Reference proteome</keyword>
<feature type="domain" description="Malonyl-CoA:ACP transacylase (MAT)" evidence="5">
    <location>
        <begin position="10"/>
        <end position="302"/>
    </location>
</feature>
<proteinExistence type="predicted"/>
<dbReference type="InterPro" id="IPR016035">
    <property type="entry name" value="Acyl_Trfase/lysoPLipase"/>
</dbReference>
<organism evidence="6 7">
    <name type="scientific">[Candida] railenensis</name>
    <dbReference type="NCBI Taxonomy" id="45579"/>
    <lineage>
        <taxon>Eukaryota</taxon>
        <taxon>Fungi</taxon>
        <taxon>Dikarya</taxon>
        <taxon>Ascomycota</taxon>
        <taxon>Saccharomycotina</taxon>
        <taxon>Pichiomycetes</taxon>
        <taxon>Debaryomycetaceae</taxon>
        <taxon>Kurtzmaniella</taxon>
    </lineage>
</organism>
<evidence type="ECO:0000256" key="4">
    <source>
        <dbReference type="ARBA" id="ARBA00048462"/>
    </source>
</evidence>
<dbReference type="Pfam" id="PF00698">
    <property type="entry name" value="Acyl_transf_1"/>
    <property type="match status" value="1"/>
</dbReference>
<dbReference type="SMART" id="SM00827">
    <property type="entry name" value="PKS_AT"/>
    <property type="match status" value="1"/>
</dbReference>